<protein>
    <submittedName>
        <fullName evidence="1">Histidine phosphatase family (Branch protein 1)</fullName>
    </submittedName>
</protein>
<name>Q24I10_TETTS</name>
<evidence type="ECO:0000313" key="2">
    <source>
        <dbReference type="Proteomes" id="UP000009168"/>
    </source>
</evidence>
<sequence>MQKAATMLQKIKHLKTTKMLEYLILIYLRQVKNRQKHAQDIQKRKAQNQILVNQYYKKDYISRENIIKLSKIVFSSCFSRALDTAKYIQDEFNCKAQIFRELHEIGGLQYKGKGFRGEGRKYFQEKYPSFVIDESIKEDGWFFHEKKETNEQAYDRIKKVLMQIIEISHKYYEENQNGARPDFIFITHGNFLDMAVGQLLFRQQGIETFIQHNNTGITAFDLTEKDRYLIKYLNESNHLEELNIETNEMEKSVTKIENLTLKTHQSQPLIKNHSQQNY</sequence>
<dbReference type="GeneID" id="7823914"/>
<accession>Q24I10</accession>
<gene>
    <name evidence="1" type="ORF">TTHERM_00571640</name>
</gene>
<dbReference type="RefSeq" id="XP_001027670.2">
    <property type="nucleotide sequence ID" value="XM_001027670.2"/>
</dbReference>
<proteinExistence type="predicted"/>
<dbReference type="Gene3D" id="3.40.50.1240">
    <property type="entry name" value="Phosphoglycerate mutase-like"/>
    <property type="match status" value="1"/>
</dbReference>
<dbReference type="STRING" id="312017.Q24I10"/>
<dbReference type="OrthoDB" id="496981at2759"/>
<reference evidence="2" key="1">
    <citation type="journal article" date="2006" name="PLoS Biol.">
        <title>Macronuclear genome sequence of the ciliate Tetrahymena thermophila, a model eukaryote.</title>
        <authorList>
            <person name="Eisen J.A."/>
            <person name="Coyne R.S."/>
            <person name="Wu M."/>
            <person name="Wu D."/>
            <person name="Thiagarajan M."/>
            <person name="Wortman J.R."/>
            <person name="Badger J.H."/>
            <person name="Ren Q."/>
            <person name="Amedeo P."/>
            <person name="Jones K.M."/>
            <person name="Tallon L.J."/>
            <person name="Delcher A.L."/>
            <person name="Salzberg S.L."/>
            <person name="Silva J.C."/>
            <person name="Haas B.J."/>
            <person name="Majoros W.H."/>
            <person name="Farzad M."/>
            <person name="Carlton J.M."/>
            <person name="Smith R.K. Jr."/>
            <person name="Garg J."/>
            <person name="Pearlman R.E."/>
            <person name="Karrer K.M."/>
            <person name="Sun L."/>
            <person name="Manning G."/>
            <person name="Elde N.C."/>
            <person name="Turkewitz A.P."/>
            <person name="Asai D.J."/>
            <person name="Wilkes D.E."/>
            <person name="Wang Y."/>
            <person name="Cai H."/>
            <person name="Collins K."/>
            <person name="Stewart B.A."/>
            <person name="Lee S.R."/>
            <person name="Wilamowska K."/>
            <person name="Weinberg Z."/>
            <person name="Ruzzo W.L."/>
            <person name="Wloga D."/>
            <person name="Gaertig J."/>
            <person name="Frankel J."/>
            <person name="Tsao C.-C."/>
            <person name="Gorovsky M.A."/>
            <person name="Keeling P.J."/>
            <person name="Waller R.F."/>
            <person name="Patron N.J."/>
            <person name="Cherry J.M."/>
            <person name="Stover N.A."/>
            <person name="Krieger C.J."/>
            <person name="del Toro C."/>
            <person name="Ryder H.F."/>
            <person name="Williamson S.C."/>
            <person name="Barbeau R.A."/>
            <person name="Hamilton E.P."/>
            <person name="Orias E."/>
        </authorList>
    </citation>
    <scope>NUCLEOTIDE SEQUENCE [LARGE SCALE GENOMIC DNA]</scope>
    <source>
        <strain evidence="2">SB210</strain>
    </source>
</reference>
<dbReference type="EMBL" id="GG662498">
    <property type="protein sequence ID" value="EAS07428.2"/>
    <property type="molecule type" value="Genomic_DNA"/>
</dbReference>
<dbReference type="Proteomes" id="UP000009168">
    <property type="component" value="Unassembled WGS sequence"/>
</dbReference>
<dbReference type="KEGG" id="tet:TTHERM_00571640"/>
<dbReference type="InParanoid" id="Q24I10"/>
<evidence type="ECO:0000313" key="1">
    <source>
        <dbReference type="EMBL" id="EAS07428.2"/>
    </source>
</evidence>
<keyword evidence="2" id="KW-1185">Reference proteome</keyword>
<dbReference type="HOGENOM" id="CLU_096461_0_0_1"/>
<dbReference type="Pfam" id="PF00300">
    <property type="entry name" value="His_Phos_1"/>
    <property type="match status" value="1"/>
</dbReference>
<dbReference type="SUPFAM" id="SSF53254">
    <property type="entry name" value="Phosphoglycerate mutase-like"/>
    <property type="match status" value="1"/>
</dbReference>
<dbReference type="InterPro" id="IPR013078">
    <property type="entry name" value="His_Pase_superF_clade-1"/>
</dbReference>
<dbReference type="eggNOG" id="ENOG502QZSY">
    <property type="taxonomic scope" value="Eukaryota"/>
</dbReference>
<organism evidence="1 2">
    <name type="scientific">Tetrahymena thermophila (strain SB210)</name>
    <dbReference type="NCBI Taxonomy" id="312017"/>
    <lineage>
        <taxon>Eukaryota</taxon>
        <taxon>Sar</taxon>
        <taxon>Alveolata</taxon>
        <taxon>Ciliophora</taxon>
        <taxon>Intramacronucleata</taxon>
        <taxon>Oligohymenophorea</taxon>
        <taxon>Hymenostomatida</taxon>
        <taxon>Tetrahymenina</taxon>
        <taxon>Tetrahymenidae</taxon>
        <taxon>Tetrahymena</taxon>
    </lineage>
</organism>
<dbReference type="AlphaFoldDB" id="Q24I10"/>
<dbReference type="InterPro" id="IPR029033">
    <property type="entry name" value="His_PPase_superfam"/>
</dbReference>